<feature type="transmembrane region" description="Helical" evidence="1">
    <location>
        <begin position="496"/>
        <end position="514"/>
    </location>
</feature>
<organism evidence="2 3">
    <name type="scientific">Albidovulum denitrificans</name>
    <dbReference type="NCBI Taxonomy" id="404881"/>
    <lineage>
        <taxon>Bacteria</taxon>
        <taxon>Pseudomonadati</taxon>
        <taxon>Pseudomonadota</taxon>
        <taxon>Alphaproteobacteria</taxon>
        <taxon>Rhodobacterales</taxon>
        <taxon>Paracoccaceae</taxon>
        <taxon>Albidovulum</taxon>
    </lineage>
</organism>
<dbReference type="GO" id="GO:0016757">
    <property type="term" value="F:glycosyltransferase activity"/>
    <property type="evidence" value="ECO:0007669"/>
    <property type="project" value="UniProtKB-KW"/>
</dbReference>
<feature type="transmembrane region" description="Helical" evidence="1">
    <location>
        <begin position="166"/>
        <end position="188"/>
    </location>
</feature>
<accession>A0A2S8SC77</accession>
<proteinExistence type="predicted"/>
<feature type="transmembrane region" description="Helical" evidence="1">
    <location>
        <begin position="546"/>
        <end position="562"/>
    </location>
</feature>
<feature type="transmembrane region" description="Helical" evidence="1">
    <location>
        <begin position="43"/>
        <end position="59"/>
    </location>
</feature>
<dbReference type="EMBL" id="PVEP01000001">
    <property type="protein sequence ID" value="PQV58441.1"/>
    <property type="molecule type" value="Genomic_DNA"/>
</dbReference>
<feature type="transmembrane region" description="Helical" evidence="1">
    <location>
        <begin position="582"/>
        <end position="600"/>
    </location>
</feature>
<gene>
    <name evidence="2" type="ORF">LX70_00253</name>
</gene>
<reference evidence="2 3" key="1">
    <citation type="submission" date="2018-02" db="EMBL/GenBank/DDBJ databases">
        <title>Genomic Encyclopedia of Archaeal and Bacterial Type Strains, Phase II (KMG-II): from individual species to whole genera.</title>
        <authorList>
            <person name="Goeker M."/>
        </authorList>
    </citation>
    <scope>NUCLEOTIDE SEQUENCE [LARGE SCALE GENOMIC DNA]</scope>
    <source>
        <strain evidence="2 3">DSM 18921</strain>
    </source>
</reference>
<keyword evidence="3" id="KW-1185">Reference proteome</keyword>
<keyword evidence="2" id="KW-0328">Glycosyltransferase</keyword>
<feature type="transmembrane region" description="Helical" evidence="1">
    <location>
        <begin position="331"/>
        <end position="357"/>
    </location>
</feature>
<evidence type="ECO:0000313" key="3">
    <source>
        <dbReference type="Proteomes" id="UP000238338"/>
    </source>
</evidence>
<comment type="caution">
    <text evidence="2">The sequence shown here is derived from an EMBL/GenBank/DDBJ whole genome shotgun (WGS) entry which is preliminary data.</text>
</comment>
<keyword evidence="1" id="KW-0472">Membrane</keyword>
<feature type="transmembrane region" description="Helical" evidence="1">
    <location>
        <begin position="280"/>
        <end position="307"/>
    </location>
</feature>
<dbReference type="OrthoDB" id="7799186at2"/>
<evidence type="ECO:0000313" key="2">
    <source>
        <dbReference type="EMBL" id="PQV58441.1"/>
    </source>
</evidence>
<feature type="transmembrane region" description="Helical" evidence="1">
    <location>
        <begin position="102"/>
        <end position="120"/>
    </location>
</feature>
<feature type="transmembrane region" description="Helical" evidence="1">
    <location>
        <begin position="140"/>
        <end position="160"/>
    </location>
</feature>
<feature type="transmembrane region" description="Helical" evidence="1">
    <location>
        <begin position="521"/>
        <end position="540"/>
    </location>
</feature>
<name>A0A2S8SC77_9RHOB</name>
<feature type="transmembrane region" description="Helical" evidence="1">
    <location>
        <begin position="407"/>
        <end position="427"/>
    </location>
</feature>
<feature type="transmembrane region" description="Helical" evidence="1">
    <location>
        <begin position="12"/>
        <end position="37"/>
    </location>
</feature>
<sequence length="688" mass="73465">MTTGPVPVPRPLGQAATFGAILALAGAFFLPAIGMAMAGVDRWALAVLAVALWTLGFSLKRGAAAFGGLAFVFVIGGAAQLYLTEALWFPTLHLRPKGPGEWLAAGLILAEALVVAGVALRLGPGRMIAMGRARLGLGRIALYLALTTVFSVPILGYLSYGSLPNYLAHVVAGGALLTLHLGMVILMVQVPSPMNGATRTMPVLPAVVAVAAGLAMGWFAFEHMPHVEDEVAYLFQANTFAHGALTLPAPPQAAVPGLEYYLIEVKDGRWFSATLPGWPAVLALGVLLGLPWIVNPLLAGVSVLLAYDITRRRVGVEAGDMVALLLGTSPWLAFAAGSLMPHVLTLSMILLAWWLILRAEDGGKAPGRALVIAGLAIGVVFAARPMDGLVIGVLSGLWVLTGRDRGILRAVQFSAGALAVVAALLAYNAHITGHALVLPLSDYLDRHWAPGANAYGFGPQIGPPDGWGALDLWPGHGALEAALNTVNSVVSLQFDMLGWPIGSLALIFAYLLWSRKAGFDLAMLLVSVVVIGVMALYWFADTYYMGPRYWFLAIFPFLYLSMRGYRALRDRFGISAAGGVRLDAVIALCCAFGILVFTPWRGVTKYYEYNHFYTLFREEAAKGTFGDAVVVFTDIGNEGSALMLNDPYLRPGKPVFLWDTGTLDMAALKAAFPGREIRHYTPDWSPDR</sequence>
<keyword evidence="1" id="KW-1133">Transmembrane helix</keyword>
<dbReference type="AlphaFoldDB" id="A0A2S8SC77"/>
<keyword evidence="2" id="KW-0808">Transferase</keyword>
<feature type="transmembrane region" description="Helical" evidence="1">
    <location>
        <begin position="369"/>
        <end position="400"/>
    </location>
</feature>
<feature type="transmembrane region" description="Helical" evidence="1">
    <location>
        <begin position="64"/>
        <end position="82"/>
    </location>
</feature>
<keyword evidence="1" id="KW-0812">Transmembrane</keyword>
<protein>
    <submittedName>
        <fullName evidence="2">Dolichyl-phosphate-mannose-protein mannosyltransferase</fullName>
    </submittedName>
</protein>
<dbReference type="Proteomes" id="UP000238338">
    <property type="component" value="Unassembled WGS sequence"/>
</dbReference>
<evidence type="ECO:0000256" key="1">
    <source>
        <dbReference type="SAM" id="Phobius"/>
    </source>
</evidence>
<dbReference type="RefSeq" id="WP_105512722.1">
    <property type="nucleotide sequence ID" value="NZ_PVEP01000001.1"/>
</dbReference>
<feature type="transmembrane region" description="Helical" evidence="1">
    <location>
        <begin position="200"/>
        <end position="221"/>
    </location>
</feature>